<comment type="function">
    <text evidence="10">Acts in the modification of cell walls via demethylesterification of cell wall pectin.</text>
</comment>
<name>A0A151RCS3_CAJCA</name>
<keyword evidence="13" id="KW-1133">Transmembrane helix</keyword>
<protein>
    <recommendedName>
        <fullName evidence="4 12">Pectinesterase</fullName>
        <ecNumber evidence="4 12">3.1.1.11</ecNumber>
    </recommendedName>
</protein>
<dbReference type="Pfam" id="PF01095">
    <property type="entry name" value="Pectinesterase"/>
    <property type="match status" value="1"/>
</dbReference>
<comment type="catalytic activity">
    <reaction evidence="9 12">
        <text>[(1-&gt;4)-alpha-D-galacturonosyl methyl ester](n) + n H2O = [(1-&gt;4)-alpha-D-galacturonosyl](n) + n methanol + n H(+)</text>
        <dbReference type="Rhea" id="RHEA:22380"/>
        <dbReference type="Rhea" id="RHEA-COMP:14570"/>
        <dbReference type="Rhea" id="RHEA-COMP:14573"/>
        <dbReference type="ChEBI" id="CHEBI:15377"/>
        <dbReference type="ChEBI" id="CHEBI:15378"/>
        <dbReference type="ChEBI" id="CHEBI:17790"/>
        <dbReference type="ChEBI" id="CHEBI:140522"/>
        <dbReference type="ChEBI" id="CHEBI:140523"/>
        <dbReference type="EC" id="3.1.1.11"/>
    </reaction>
</comment>
<evidence type="ECO:0000256" key="6">
    <source>
        <dbReference type="ARBA" id="ARBA00022801"/>
    </source>
</evidence>
<proteinExistence type="inferred from homology"/>
<dbReference type="InterPro" id="IPR012334">
    <property type="entry name" value="Pectin_lyas_fold"/>
</dbReference>
<comment type="subcellular location">
    <subcellularLocation>
        <location evidence="1">Secreted</location>
        <location evidence="1">Cell wall</location>
    </subcellularLocation>
</comment>
<dbReference type="GO" id="GO:0030599">
    <property type="term" value="F:pectinesterase activity"/>
    <property type="evidence" value="ECO:0007669"/>
    <property type="project" value="UniProtKB-UniRule"/>
</dbReference>
<evidence type="ECO:0000256" key="4">
    <source>
        <dbReference type="ARBA" id="ARBA00013229"/>
    </source>
</evidence>
<dbReference type="PANTHER" id="PTHR31321">
    <property type="entry name" value="ACYL-COA THIOESTER HYDROLASE YBHC-RELATED"/>
    <property type="match status" value="1"/>
</dbReference>
<sequence>MASSSSLSLHNASSIFIVAILNFCMLYCALGYDGQTVADSPLLTEKLGINRTIKVDINGNGEFNSVQAAIDSIPEDNSNWVIVHVRKGLYREKVHIPENKPYIFMRGNGRGKTAIVWSQSSSDNVASATFKVEAHDFIAFGISFKNEAPTGVAYTSQNQSVAAFVAADKIAFYHCAFYSTHNTLFDYKGRHYYDNCYIQGSIDFIFGRGRTIFHDCEMFVVGDKRVTIHGSITAQNRESEGEMSGFIFHKCKVYGIGGVYLGRAKGPYSRVIFAKSYLSVTIVPEGWTNWSYDGSTENLYHAEYKCHGPGAFTAHRAPWSRQLTEEEVVPFISIDYIDGKNWLPVWVD</sequence>
<dbReference type="PROSITE" id="PS00503">
    <property type="entry name" value="PECTINESTERASE_2"/>
    <property type="match status" value="1"/>
</dbReference>
<comment type="pathway">
    <text evidence="2 12">Glycan metabolism; pectin degradation; 2-dehydro-3-deoxy-D-gluconate from pectin: step 1/5.</text>
</comment>
<feature type="active site" evidence="11">
    <location>
        <position position="203"/>
    </location>
</feature>
<dbReference type="InterPro" id="IPR033131">
    <property type="entry name" value="Pectinesterase_Asp_AS"/>
</dbReference>
<dbReference type="UniPathway" id="UPA00545">
    <property type="reaction ID" value="UER00823"/>
</dbReference>
<evidence type="ECO:0000256" key="10">
    <source>
        <dbReference type="ARBA" id="ARBA00057335"/>
    </source>
</evidence>
<dbReference type="GO" id="GO:0045490">
    <property type="term" value="P:pectin catabolic process"/>
    <property type="evidence" value="ECO:0007669"/>
    <property type="project" value="UniProtKB-UniRule"/>
</dbReference>
<evidence type="ECO:0000256" key="12">
    <source>
        <dbReference type="RuleBase" id="RU000589"/>
    </source>
</evidence>
<dbReference type="EC" id="3.1.1.11" evidence="4 12"/>
<evidence type="ECO:0000313" key="16">
    <source>
        <dbReference type="Proteomes" id="UP000075243"/>
    </source>
</evidence>
<dbReference type="OMA" id="TWAQANH"/>
<reference evidence="15" key="1">
    <citation type="journal article" date="2012" name="Nat. Biotechnol.">
        <title>Draft genome sequence of pigeonpea (Cajanus cajan), an orphan legume crop of resource-poor farmers.</title>
        <authorList>
            <person name="Varshney R.K."/>
            <person name="Chen W."/>
            <person name="Li Y."/>
            <person name="Bharti A.K."/>
            <person name="Saxena R.K."/>
            <person name="Schlueter J.A."/>
            <person name="Donoghue M.T."/>
            <person name="Azam S."/>
            <person name="Fan G."/>
            <person name="Whaley A.M."/>
            <person name="Farmer A.D."/>
            <person name="Sheridan J."/>
            <person name="Iwata A."/>
            <person name="Tuteja R."/>
            <person name="Penmetsa R.V."/>
            <person name="Wu W."/>
            <person name="Upadhyaya H.D."/>
            <person name="Yang S.P."/>
            <person name="Shah T."/>
            <person name="Saxena K.B."/>
            <person name="Michael T."/>
            <person name="McCombie W.R."/>
            <person name="Yang B."/>
            <person name="Zhang G."/>
            <person name="Yang H."/>
            <person name="Wang J."/>
            <person name="Spillane C."/>
            <person name="Cook D.R."/>
            <person name="May G.D."/>
            <person name="Xu X."/>
            <person name="Jackson S.A."/>
        </authorList>
    </citation>
    <scope>NUCLEOTIDE SEQUENCE [LARGE SCALE GENOMIC DNA]</scope>
</reference>
<dbReference type="Gramene" id="C.cajan_35367.t">
    <property type="protein sequence ID" value="C.cajan_35367.t"/>
    <property type="gene ID" value="C.cajan_35367"/>
</dbReference>
<evidence type="ECO:0000256" key="13">
    <source>
        <dbReference type="SAM" id="Phobius"/>
    </source>
</evidence>
<evidence type="ECO:0000256" key="11">
    <source>
        <dbReference type="PROSITE-ProRule" id="PRU10040"/>
    </source>
</evidence>
<evidence type="ECO:0000256" key="8">
    <source>
        <dbReference type="ARBA" id="ARBA00023180"/>
    </source>
</evidence>
<dbReference type="GO" id="GO:0042545">
    <property type="term" value="P:cell wall modification"/>
    <property type="evidence" value="ECO:0007669"/>
    <property type="project" value="UniProtKB-UniRule"/>
</dbReference>
<keyword evidence="6 12" id="KW-0378">Hydrolase</keyword>
<dbReference type="PANTHER" id="PTHR31321:SF98">
    <property type="entry name" value="PECTINESTERASE 67-RELATED"/>
    <property type="match status" value="1"/>
</dbReference>
<gene>
    <name evidence="15" type="ORF">KK1_038189</name>
</gene>
<organism evidence="15 16">
    <name type="scientific">Cajanus cajan</name>
    <name type="common">Pigeon pea</name>
    <name type="synonym">Cajanus indicus</name>
    <dbReference type="NCBI Taxonomy" id="3821"/>
    <lineage>
        <taxon>Eukaryota</taxon>
        <taxon>Viridiplantae</taxon>
        <taxon>Streptophyta</taxon>
        <taxon>Embryophyta</taxon>
        <taxon>Tracheophyta</taxon>
        <taxon>Spermatophyta</taxon>
        <taxon>Magnoliopsida</taxon>
        <taxon>eudicotyledons</taxon>
        <taxon>Gunneridae</taxon>
        <taxon>Pentapetalae</taxon>
        <taxon>rosids</taxon>
        <taxon>fabids</taxon>
        <taxon>Fabales</taxon>
        <taxon>Fabaceae</taxon>
        <taxon>Papilionoideae</taxon>
        <taxon>50 kb inversion clade</taxon>
        <taxon>NPAAA clade</taxon>
        <taxon>indigoferoid/millettioid clade</taxon>
        <taxon>Phaseoleae</taxon>
        <taxon>Cajanus</taxon>
    </lineage>
</organism>
<dbReference type="STRING" id="3821.A0A151RCS3"/>
<comment type="similarity">
    <text evidence="3">Belongs to the pectinesterase family.</text>
</comment>
<keyword evidence="13" id="KW-0472">Membrane</keyword>
<evidence type="ECO:0000256" key="3">
    <source>
        <dbReference type="ARBA" id="ARBA00008891"/>
    </source>
</evidence>
<dbReference type="AlphaFoldDB" id="A0A151RCS3"/>
<keyword evidence="7 12" id="KW-0063">Aspartyl esterase</keyword>
<dbReference type="Proteomes" id="UP000075243">
    <property type="component" value="Unassembled WGS sequence"/>
</dbReference>
<dbReference type="EMBL" id="KQ483833">
    <property type="protein sequence ID" value="KYP40464.1"/>
    <property type="molecule type" value="Genomic_DNA"/>
</dbReference>
<evidence type="ECO:0000256" key="1">
    <source>
        <dbReference type="ARBA" id="ARBA00004191"/>
    </source>
</evidence>
<dbReference type="InterPro" id="IPR011050">
    <property type="entry name" value="Pectin_lyase_fold/virulence"/>
</dbReference>
<evidence type="ECO:0000256" key="2">
    <source>
        <dbReference type="ARBA" id="ARBA00005184"/>
    </source>
</evidence>
<dbReference type="FunFam" id="2.160.20.10:FF:000013">
    <property type="entry name" value="Pectinesterase"/>
    <property type="match status" value="1"/>
</dbReference>
<dbReference type="InterPro" id="IPR000070">
    <property type="entry name" value="Pectinesterase_cat"/>
</dbReference>
<feature type="transmembrane region" description="Helical" evidence="13">
    <location>
        <begin position="12"/>
        <end position="32"/>
    </location>
</feature>
<feature type="domain" description="Pectinesterase catalytic" evidence="14">
    <location>
        <begin position="54"/>
        <end position="339"/>
    </location>
</feature>
<evidence type="ECO:0000256" key="7">
    <source>
        <dbReference type="ARBA" id="ARBA00023085"/>
    </source>
</evidence>
<keyword evidence="5" id="KW-0964">Secreted</keyword>
<evidence type="ECO:0000256" key="9">
    <source>
        <dbReference type="ARBA" id="ARBA00047928"/>
    </source>
</evidence>
<evidence type="ECO:0000256" key="5">
    <source>
        <dbReference type="ARBA" id="ARBA00022512"/>
    </source>
</evidence>
<keyword evidence="16" id="KW-1185">Reference proteome</keyword>
<keyword evidence="5" id="KW-0134">Cell wall</keyword>
<keyword evidence="8" id="KW-0325">Glycoprotein</keyword>
<dbReference type="Gene3D" id="2.160.20.10">
    <property type="entry name" value="Single-stranded right-handed beta-helix, Pectin lyase-like"/>
    <property type="match status" value="1"/>
</dbReference>
<evidence type="ECO:0000259" key="14">
    <source>
        <dbReference type="Pfam" id="PF01095"/>
    </source>
</evidence>
<dbReference type="OrthoDB" id="2019149at2759"/>
<evidence type="ECO:0000313" key="15">
    <source>
        <dbReference type="EMBL" id="KYP40464.1"/>
    </source>
</evidence>
<accession>A0A151RCS3</accession>
<keyword evidence="13" id="KW-0812">Transmembrane</keyword>
<dbReference type="SUPFAM" id="SSF51126">
    <property type="entry name" value="Pectin lyase-like"/>
    <property type="match status" value="1"/>
</dbReference>